<protein>
    <recommendedName>
        <fullName evidence="2">Thioredoxin domain-containing protein</fullName>
    </recommendedName>
</protein>
<organism evidence="1">
    <name type="scientific">viral metagenome</name>
    <dbReference type="NCBI Taxonomy" id="1070528"/>
    <lineage>
        <taxon>unclassified sequences</taxon>
        <taxon>metagenomes</taxon>
        <taxon>organismal metagenomes</taxon>
    </lineage>
</organism>
<reference evidence="1" key="1">
    <citation type="journal article" date="2020" name="Nature">
        <title>Giant virus diversity and host interactions through global metagenomics.</title>
        <authorList>
            <person name="Schulz F."/>
            <person name="Roux S."/>
            <person name="Paez-Espino D."/>
            <person name="Jungbluth S."/>
            <person name="Walsh D.A."/>
            <person name="Denef V.J."/>
            <person name="McMahon K.D."/>
            <person name="Konstantinidis K.T."/>
            <person name="Eloe-Fadrosh E.A."/>
            <person name="Kyrpides N.C."/>
            <person name="Woyke T."/>
        </authorList>
    </citation>
    <scope>NUCLEOTIDE SEQUENCE</scope>
    <source>
        <strain evidence="1">GVMAG-S-1102113-118</strain>
    </source>
</reference>
<dbReference type="EMBL" id="MN740839">
    <property type="protein sequence ID" value="QHU14356.1"/>
    <property type="molecule type" value="Genomic_DNA"/>
</dbReference>
<proteinExistence type="predicted"/>
<sequence length="152" mass="17084">MPTADDQILLFYSRRCNHCSRFIEEAKKIPDLSQKINMVEIERNQGKLPQWLQSVPTLQTTEGVYSGEALFKWLADKSKAPELGPSPAMGVKGGFELNPYTSLSDEEIHSNFTVIGQANGCTNVDEKKVQDHTNMDLDKLQAARQADLRDLM</sequence>
<dbReference type="AlphaFoldDB" id="A0A6C0KBA1"/>
<name>A0A6C0KBA1_9ZZZZ</name>
<evidence type="ECO:0008006" key="2">
    <source>
        <dbReference type="Google" id="ProtNLM"/>
    </source>
</evidence>
<accession>A0A6C0KBA1</accession>
<evidence type="ECO:0000313" key="1">
    <source>
        <dbReference type="EMBL" id="QHU14356.1"/>
    </source>
</evidence>
<dbReference type="CDD" id="cd01659">
    <property type="entry name" value="TRX_superfamily"/>
    <property type="match status" value="1"/>
</dbReference>